<dbReference type="EMBL" id="CAJOBA010053660">
    <property type="protein sequence ID" value="CAF4267059.1"/>
    <property type="molecule type" value="Genomic_DNA"/>
</dbReference>
<protein>
    <submittedName>
        <fullName evidence="1">Uncharacterized protein</fullName>
    </submittedName>
</protein>
<dbReference type="EMBL" id="CAJNOK010031756">
    <property type="protein sequence ID" value="CAF1475918.1"/>
    <property type="molecule type" value="Genomic_DNA"/>
</dbReference>
<dbReference type="AlphaFoldDB" id="A0A8S2FJ42"/>
<proteinExistence type="predicted"/>
<name>A0A8S2FJ42_9BILA</name>
<comment type="caution">
    <text evidence="1">The sequence shown here is derived from an EMBL/GenBank/DDBJ whole genome shotgun (WGS) entry which is preliminary data.</text>
</comment>
<accession>A0A8S2FJ42</accession>
<dbReference type="Proteomes" id="UP000677228">
    <property type="component" value="Unassembled WGS sequence"/>
</dbReference>
<evidence type="ECO:0000313" key="1">
    <source>
        <dbReference type="EMBL" id="CAF1475918.1"/>
    </source>
</evidence>
<organism evidence="1 3">
    <name type="scientific">Didymodactylos carnosus</name>
    <dbReference type="NCBI Taxonomy" id="1234261"/>
    <lineage>
        <taxon>Eukaryota</taxon>
        <taxon>Metazoa</taxon>
        <taxon>Spiralia</taxon>
        <taxon>Gnathifera</taxon>
        <taxon>Rotifera</taxon>
        <taxon>Eurotatoria</taxon>
        <taxon>Bdelloidea</taxon>
        <taxon>Philodinida</taxon>
        <taxon>Philodinidae</taxon>
        <taxon>Didymodactylos</taxon>
    </lineage>
</organism>
<evidence type="ECO:0000313" key="2">
    <source>
        <dbReference type="EMBL" id="CAF4267059.1"/>
    </source>
</evidence>
<reference evidence="1" key="1">
    <citation type="submission" date="2021-02" db="EMBL/GenBank/DDBJ databases">
        <authorList>
            <person name="Nowell W R."/>
        </authorList>
    </citation>
    <scope>NUCLEOTIDE SEQUENCE</scope>
</reference>
<evidence type="ECO:0000313" key="3">
    <source>
        <dbReference type="Proteomes" id="UP000677228"/>
    </source>
</evidence>
<dbReference type="Proteomes" id="UP000682733">
    <property type="component" value="Unassembled WGS sequence"/>
</dbReference>
<gene>
    <name evidence="1" type="ORF">OVA965_LOCUS35850</name>
    <name evidence="2" type="ORF">TMI583_LOCUS36833</name>
</gene>
<sequence length="194" mass="21497">MKGKVSTEIKRKTGSLNIGSSLASNIAHKAQLPLTTVSILPSQLQVASPCGLSYISPYVQSSQRFDALQSPSHYVQQFVDNIASNVSLTPNLDHLNRQSEQPSSSTIVSNSSKLINNINTNNKRKKKETSLPVDRVDLSSINTKLKETCTKQRNQKLPSKYIGFNILNLDDDDNDLTNNNDSADDNEKSDSWWC</sequence>